<feature type="domain" description="Core-binding (CB)" evidence="3">
    <location>
        <begin position="123"/>
        <end position="172"/>
    </location>
</feature>
<dbReference type="InterPro" id="IPR044068">
    <property type="entry name" value="CB"/>
</dbReference>
<dbReference type="Proteomes" id="UP000177596">
    <property type="component" value="Unassembled WGS sequence"/>
</dbReference>
<dbReference type="InterPro" id="IPR004107">
    <property type="entry name" value="Integrase_SAM-like_N"/>
</dbReference>
<dbReference type="EMBL" id="MGIL01000022">
    <property type="protein sequence ID" value="OGM87732.1"/>
    <property type="molecule type" value="Genomic_DNA"/>
</dbReference>
<dbReference type="InterPro" id="IPR010998">
    <property type="entry name" value="Integrase_recombinase_N"/>
</dbReference>
<gene>
    <name evidence="4" type="ORF">A2573_00500</name>
</gene>
<evidence type="ECO:0000256" key="1">
    <source>
        <dbReference type="ARBA" id="ARBA00023125"/>
    </source>
</evidence>
<evidence type="ECO:0000256" key="2">
    <source>
        <dbReference type="PROSITE-ProRule" id="PRU01248"/>
    </source>
</evidence>
<proteinExistence type="predicted"/>
<dbReference type="Gene3D" id="1.10.150.130">
    <property type="match status" value="2"/>
</dbReference>
<dbReference type="PROSITE" id="PS51900">
    <property type="entry name" value="CB"/>
    <property type="match status" value="2"/>
</dbReference>
<comment type="caution">
    <text evidence="4">The sequence shown here is derived from an EMBL/GenBank/DDBJ whole genome shotgun (WGS) entry which is preliminary data.</text>
</comment>
<sequence>MPDTQSDSVKKDFIKYLDSLGLSPRSHKNYRSDLGYFLSWTILRIRSFGAYVESLTEVVPFLNKDLGREFKNYMTENSVPSKTINRRLSTLRHLSKFLTQSHVVDKDFAGGIENISSNYNKRPGINPVFNDFRSFLESEKVSPNTIKNYLSDIRHFLAWLENDNKQTGNLTN</sequence>
<keyword evidence="1 2" id="KW-0238">DNA-binding</keyword>
<evidence type="ECO:0000259" key="3">
    <source>
        <dbReference type="PROSITE" id="PS51900"/>
    </source>
</evidence>
<dbReference type="SUPFAM" id="SSF47823">
    <property type="entry name" value="lambda integrase-like, N-terminal domain"/>
    <property type="match status" value="1"/>
</dbReference>
<dbReference type="GO" id="GO:0003677">
    <property type="term" value="F:DNA binding"/>
    <property type="evidence" value="ECO:0007669"/>
    <property type="project" value="UniProtKB-UniRule"/>
</dbReference>
<dbReference type="Pfam" id="PF02899">
    <property type="entry name" value="Phage_int_SAM_1"/>
    <property type="match status" value="2"/>
</dbReference>
<protein>
    <recommendedName>
        <fullName evidence="3">Core-binding (CB) domain-containing protein</fullName>
    </recommendedName>
</protein>
<accession>A0A1F8DH29</accession>
<name>A0A1F8DH29_9BACT</name>
<feature type="domain" description="Core-binding (CB)" evidence="3">
    <location>
        <begin position="4"/>
        <end position="99"/>
    </location>
</feature>
<dbReference type="GO" id="GO:0015074">
    <property type="term" value="P:DNA integration"/>
    <property type="evidence" value="ECO:0007669"/>
    <property type="project" value="InterPro"/>
</dbReference>
<evidence type="ECO:0000313" key="4">
    <source>
        <dbReference type="EMBL" id="OGM87732.1"/>
    </source>
</evidence>
<reference evidence="4 5" key="1">
    <citation type="journal article" date="2016" name="Nat. Commun.">
        <title>Thousands of microbial genomes shed light on interconnected biogeochemical processes in an aquifer system.</title>
        <authorList>
            <person name="Anantharaman K."/>
            <person name="Brown C.T."/>
            <person name="Hug L.A."/>
            <person name="Sharon I."/>
            <person name="Castelle C.J."/>
            <person name="Probst A.J."/>
            <person name="Thomas B.C."/>
            <person name="Singh A."/>
            <person name="Wilkins M.J."/>
            <person name="Karaoz U."/>
            <person name="Brodie E.L."/>
            <person name="Williams K.H."/>
            <person name="Hubbard S.S."/>
            <person name="Banfield J.F."/>
        </authorList>
    </citation>
    <scope>NUCLEOTIDE SEQUENCE [LARGE SCALE GENOMIC DNA]</scope>
</reference>
<evidence type="ECO:0000313" key="5">
    <source>
        <dbReference type="Proteomes" id="UP000177596"/>
    </source>
</evidence>
<dbReference type="AlphaFoldDB" id="A0A1F8DH29"/>
<organism evidence="4 5">
    <name type="scientific">Candidatus Woesebacteria bacterium RIFOXYD1_FULL_43_18</name>
    <dbReference type="NCBI Taxonomy" id="1802551"/>
    <lineage>
        <taxon>Bacteria</taxon>
        <taxon>Candidatus Woeseibacteriota</taxon>
    </lineage>
</organism>